<evidence type="ECO:0000313" key="1">
    <source>
        <dbReference type="EMBL" id="MPN34319.1"/>
    </source>
</evidence>
<gene>
    <name evidence="1" type="ORF">SDC9_181812</name>
</gene>
<proteinExistence type="predicted"/>
<dbReference type="InterPro" id="IPR016772">
    <property type="entry name" value="UCP020408"/>
</dbReference>
<dbReference type="AlphaFoldDB" id="A0A645H8A1"/>
<organism evidence="1">
    <name type="scientific">bioreactor metagenome</name>
    <dbReference type="NCBI Taxonomy" id="1076179"/>
    <lineage>
        <taxon>unclassified sequences</taxon>
        <taxon>metagenomes</taxon>
        <taxon>ecological metagenomes</taxon>
    </lineage>
</organism>
<dbReference type="Pfam" id="PF10087">
    <property type="entry name" value="DUF2325"/>
    <property type="match status" value="1"/>
</dbReference>
<dbReference type="EMBL" id="VSSQ01087293">
    <property type="protein sequence ID" value="MPN34319.1"/>
    <property type="molecule type" value="Genomic_DNA"/>
</dbReference>
<name>A0A645H8A1_9ZZZZ</name>
<protein>
    <submittedName>
        <fullName evidence="1">Uncharacterized protein</fullName>
    </submittedName>
</protein>
<reference evidence="1" key="1">
    <citation type="submission" date="2019-08" db="EMBL/GenBank/DDBJ databases">
        <authorList>
            <person name="Kucharzyk K."/>
            <person name="Murdoch R.W."/>
            <person name="Higgins S."/>
            <person name="Loffler F."/>
        </authorList>
    </citation>
    <scope>NUCLEOTIDE SEQUENCE</scope>
</reference>
<accession>A0A645H8A1</accession>
<comment type="caution">
    <text evidence="1">The sequence shown here is derived from an EMBL/GenBank/DDBJ whole genome shotgun (WGS) entry which is preliminary data.</text>
</comment>
<sequence>MSIIIIGGNERMEKLYEKTCLDHGCKNAKVFTKMNGEMKKRLGFADLYILLQIRYRIRWFIAHWTKQKSVMRAWSAATAAVCARCGRY</sequence>